<evidence type="ECO:0000256" key="1">
    <source>
        <dbReference type="ARBA" id="ARBA00010609"/>
    </source>
</evidence>
<dbReference type="GO" id="GO:0005886">
    <property type="term" value="C:plasma membrane"/>
    <property type="evidence" value="ECO:0007669"/>
    <property type="project" value="TreeGrafter"/>
</dbReference>
<dbReference type="AlphaFoldDB" id="A0A1B6DML1"/>
<evidence type="ECO:0000259" key="5">
    <source>
        <dbReference type="Pfam" id="PF00394"/>
    </source>
</evidence>
<keyword evidence="4" id="KW-0186">Copper</keyword>
<dbReference type="CDD" id="cd13884">
    <property type="entry name" value="CuRO_2_tcLCC_insect_like"/>
    <property type="match status" value="1"/>
</dbReference>
<dbReference type="Pfam" id="PF00394">
    <property type="entry name" value="Cu-oxidase"/>
    <property type="match status" value="1"/>
</dbReference>
<dbReference type="Gene3D" id="2.60.40.420">
    <property type="entry name" value="Cupredoxins - blue copper proteins"/>
    <property type="match status" value="1"/>
</dbReference>
<reference evidence="6" key="1">
    <citation type="submission" date="2015-12" db="EMBL/GenBank/DDBJ databases">
        <title>De novo transcriptome assembly of four potential Pierce s Disease insect vectors from Arizona vineyards.</title>
        <authorList>
            <person name="Tassone E.E."/>
        </authorList>
    </citation>
    <scope>NUCLEOTIDE SEQUENCE</scope>
</reference>
<dbReference type="InterPro" id="IPR045087">
    <property type="entry name" value="Cu-oxidase_fam"/>
</dbReference>
<evidence type="ECO:0000256" key="2">
    <source>
        <dbReference type="ARBA" id="ARBA00022723"/>
    </source>
</evidence>
<accession>A0A1B6DML1</accession>
<feature type="domain" description="Plastocyanin-like" evidence="5">
    <location>
        <begin position="13"/>
        <end position="123"/>
    </location>
</feature>
<dbReference type="InterPro" id="IPR001117">
    <property type="entry name" value="Cu-oxidase_2nd"/>
</dbReference>
<gene>
    <name evidence="6" type="ORF">g.5898</name>
</gene>
<sequence>MHTSADDRQPGLKTKLGQKADSFLVNGKGVYSTNIWDALSLKTPITEFVVQQGKKYRFRLIGATCLSCPVVVSIENHPMTVISSDERDLEPAVFDKILIATGERYDVVINANKKPRTYWMILHSVNDCNA</sequence>
<feature type="non-terminal residue" evidence="6">
    <location>
        <position position="130"/>
    </location>
</feature>
<evidence type="ECO:0000313" key="6">
    <source>
        <dbReference type="EMBL" id="JAS26921.1"/>
    </source>
</evidence>
<dbReference type="EMBL" id="GEDC01010377">
    <property type="protein sequence ID" value="JAS26921.1"/>
    <property type="molecule type" value="Transcribed_RNA"/>
</dbReference>
<comment type="similarity">
    <text evidence="1">Belongs to the multicopper oxidase family.</text>
</comment>
<organism evidence="6">
    <name type="scientific">Clastoptera arizonana</name>
    <name type="common">Arizona spittle bug</name>
    <dbReference type="NCBI Taxonomy" id="38151"/>
    <lineage>
        <taxon>Eukaryota</taxon>
        <taxon>Metazoa</taxon>
        <taxon>Ecdysozoa</taxon>
        <taxon>Arthropoda</taxon>
        <taxon>Hexapoda</taxon>
        <taxon>Insecta</taxon>
        <taxon>Pterygota</taxon>
        <taxon>Neoptera</taxon>
        <taxon>Paraneoptera</taxon>
        <taxon>Hemiptera</taxon>
        <taxon>Auchenorrhyncha</taxon>
        <taxon>Cercopoidea</taxon>
        <taxon>Clastopteridae</taxon>
        <taxon>Clastoptera</taxon>
    </lineage>
</organism>
<dbReference type="GO" id="GO:0046872">
    <property type="term" value="F:metal ion binding"/>
    <property type="evidence" value="ECO:0007669"/>
    <property type="project" value="UniProtKB-KW"/>
</dbReference>
<dbReference type="InterPro" id="IPR008972">
    <property type="entry name" value="Cupredoxin"/>
</dbReference>
<dbReference type="FunFam" id="2.60.40.420:FF:000045">
    <property type="entry name" value="Laccase 2"/>
    <property type="match status" value="1"/>
</dbReference>
<evidence type="ECO:0000256" key="4">
    <source>
        <dbReference type="ARBA" id="ARBA00023008"/>
    </source>
</evidence>
<dbReference type="SUPFAM" id="SSF49503">
    <property type="entry name" value="Cupredoxins"/>
    <property type="match status" value="1"/>
</dbReference>
<name>A0A1B6DML1_9HEMI</name>
<evidence type="ECO:0000256" key="3">
    <source>
        <dbReference type="ARBA" id="ARBA00023002"/>
    </source>
</evidence>
<dbReference type="PANTHER" id="PTHR11709">
    <property type="entry name" value="MULTI-COPPER OXIDASE"/>
    <property type="match status" value="1"/>
</dbReference>
<keyword evidence="2" id="KW-0479">Metal-binding</keyword>
<dbReference type="GO" id="GO:0006826">
    <property type="term" value="P:iron ion transport"/>
    <property type="evidence" value="ECO:0007669"/>
    <property type="project" value="TreeGrafter"/>
</dbReference>
<protein>
    <recommendedName>
        <fullName evidence="5">Plastocyanin-like domain-containing protein</fullName>
    </recommendedName>
</protein>
<keyword evidence="3" id="KW-0560">Oxidoreductase</keyword>
<dbReference type="PANTHER" id="PTHR11709:SF394">
    <property type="entry name" value="FI03373P-RELATED"/>
    <property type="match status" value="1"/>
</dbReference>
<proteinExistence type="inferred from homology"/>
<dbReference type="GO" id="GO:0016491">
    <property type="term" value="F:oxidoreductase activity"/>
    <property type="evidence" value="ECO:0007669"/>
    <property type="project" value="UniProtKB-KW"/>
</dbReference>